<proteinExistence type="predicted"/>
<keyword evidence="2" id="KW-1185">Reference proteome</keyword>
<reference evidence="2" key="1">
    <citation type="submission" date="2016-11" db="EMBL/GenBank/DDBJ databases">
        <authorList>
            <person name="Varghese N."/>
            <person name="Submissions S."/>
        </authorList>
    </citation>
    <scope>NUCLEOTIDE SEQUENCE [LARGE SCALE GENOMIC DNA]</scope>
    <source>
        <strain evidence="2">GAS401</strain>
    </source>
</reference>
<name>A0A1M7T367_9BRAD</name>
<protein>
    <submittedName>
        <fullName evidence="1">Uncharacterized protein</fullName>
    </submittedName>
</protein>
<dbReference type="AlphaFoldDB" id="A0A1M7T367"/>
<evidence type="ECO:0000313" key="2">
    <source>
        <dbReference type="Proteomes" id="UP000184096"/>
    </source>
</evidence>
<dbReference type="EMBL" id="LT670849">
    <property type="protein sequence ID" value="SHN65203.1"/>
    <property type="molecule type" value="Genomic_DNA"/>
</dbReference>
<gene>
    <name evidence="1" type="ORF">SAMN05444170_0680</name>
</gene>
<organism evidence="1 2">
    <name type="scientific">Bradyrhizobium erythrophlei</name>
    <dbReference type="NCBI Taxonomy" id="1437360"/>
    <lineage>
        <taxon>Bacteria</taxon>
        <taxon>Pseudomonadati</taxon>
        <taxon>Pseudomonadota</taxon>
        <taxon>Alphaproteobacteria</taxon>
        <taxon>Hyphomicrobiales</taxon>
        <taxon>Nitrobacteraceae</taxon>
        <taxon>Bradyrhizobium</taxon>
    </lineage>
</organism>
<evidence type="ECO:0000313" key="1">
    <source>
        <dbReference type="EMBL" id="SHN65203.1"/>
    </source>
</evidence>
<sequence>MNRDVKDVVGIIMSVLGGADVTHQELDDLAFEADGALETALNEAYVKLREFANDRSLRLNDPKLDQRKRAELKDCLDNIVRASN</sequence>
<dbReference type="Proteomes" id="UP000184096">
    <property type="component" value="Chromosome I"/>
</dbReference>
<accession>A0A1M7T367</accession>